<organism evidence="3 4">
    <name type="scientific">Comamonas terrigena</name>
    <dbReference type="NCBI Taxonomy" id="32013"/>
    <lineage>
        <taxon>Bacteria</taxon>
        <taxon>Pseudomonadati</taxon>
        <taxon>Pseudomonadota</taxon>
        <taxon>Betaproteobacteria</taxon>
        <taxon>Burkholderiales</taxon>
        <taxon>Comamonadaceae</taxon>
        <taxon>Comamonas</taxon>
    </lineage>
</organism>
<keyword evidence="2" id="KW-0732">Signal</keyword>
<reference evidence="4" key="1">
    <citation type="submission" date="2017-09" db="EMBL/GenBank/DDBJ databases">
        <title>FDA dAtabase for Regulatory Grade micrObial Sequences (FDA-ARGOS): Supporting development and validation of Infectious Disease Dx tests.</title>
        <authorList>
            <person name="Minogue T."/>
            <person name="Wolcott M."/>
            <person name="Wasieloski L."/>
            <person name="Aguilar W."/>
            <person name="Moore D."/>
            <person name="Tallon L."/>
            <person name="Sadzewicz L."/>
            <person name="Ott S."/>
            <person name="Zhao X."/>
            <person name="Nagaraj S."/>
            <person name="Vavikolanu K."/>
            <person name="Aluvathingal J."/>
            <person name="Nadendla S."/>
            <person name="Sichtig H."/>
        </authorList>
    </citation>
    <scope>NUCLEOTIDE SEQUENCE [LARGE SCALE GENOMIC DNA]</scope>
    <source>
        <strain evidence="4">FDAARGOS_394</strain>
    </source>
</reference>
<gene>
    <name evidence="3" type="ORF">CRM82_13505</name>
</gene>
<comment type="caution">
    <text evidence="3">The sequence shown here is derived from an EMBL/GenBank/DDBJ whole genome shotgun (WGS) entry which is preliminary data.</text>
</comment>
<evidence type="ECO:0000313" key="3">
    <source>
        <dbReference type="EMBL" id="PEH89480.1"/>
    </source>
</evidence>
<sequence length="379" mass="40465">MQVIKKLLVWSSIALFAGSSWAQVQQAKGKATVSYQGWSASADDKARATSAAQLKAVEFYYAEAGQSEAENFDAIRDKILAAPDRYILDTTVLAEEENKDKKQYTVAVRVALNVANLRNAVKSNSAVVKGGTAARSPLAFMFVSRQVDSTRSFDDRVYKRVDQKTDVKGNVQVSEKGSEGESFGRGQIQTNASTSTSVNGSLQRSASIETGGSTTRRASESTFRLLPSANLTQVFTSNFTRAGFKVSEAAMVEPYTDGKFKVATVENDYKSGMDLKPATLASLVSGMRAAQIPYVALGTLDVGLADTDGNTGLMRVAVTVNAKLLDISQTIPDTLASVGPVQYAGVGPTEDEARNNALKLAANNAARELTSQLTNLGVR</sequence>
<dbReference type="AlphaFoldDB" id="A0A2A7UW04"/>
<feature type="region of interest" description="Disordered" evidence="1">
    <location>
        <begin position="169"/>
        <end position="221"/>
    </location>
</feature>
<feature type="compositionally biased region" description="Polar residues" evidence="1">
    <location>
        <begin position="187"/>
        <end position="221"/>
    </location>
</feature>
<proteinExistence type="predicted"/>
<keyword evidence="4" id="KW-1185">Reference proteome</keyword>
<accession>A0A2A7UW04</accession>
<dbReference type="STRING" id="1219032.GCA_001515545_00054"/>
<feature type="signal peptide" evidence="2">
    <location>
        <begin position="1"/>
        <end position="22"/>
    </location>
</feature>
<evidence type="ECO:0000256" key="1">
    <source>
        <dbReference type="SAM" id="MobiDB-lite"/>
    </source>
</evidence>
<feature type="chain" id="PRO_5012021090" evidence="2">
    <location>
        <begin position="23"/>
        <end position="379"/>
    </location>
</feature>
<name>A0A2A7UW04_COMTR</name>
<dbReference type="RefSeq" id="WP_066531997.1">
    <property type="nucleotide sequence ID" value="NZ_PDEA01000001.1"/>
</dbReference>
<dbReference type="GeneID" id="80801636"/>
<dbReference type="OrthoDB" id="5444556at2"/>
<evidence type="ECO:0000313" key="4">
    <source>
        <dbReference type="Proteomes" id="UP000220246"/>
    </source>
</evidence>
<dbReference type="Proteomes" id="UP000220246">
    <property type="component" value="Unassembled WGS sequence"/>
</dbReference>
<evidence type="ECO:0000256" key="2">
    <source>
        <dbReference type="SAM" id="SignalP"/>
    </source>
</evidence>
<protein>
    <submittedName>
        <fullName evidence="3">Uncharacterized protein</fullName>
    </submittedName>
</protein>
<dbReference type="EMBL" id="PDEA01000001">
    <property type="protein sequence ID" value="PEH89480.1"/>
    <property type="molecule type" value="Genomic_DNA"/>
</dbReference>